<evidence type="ECO:0000313" key="2">
    <source>
        <dbReference type="EMBL" id="MBE1557108.1"/>
    </source>
</evidence>
<evidence type="ECO:0000313" key="3">
    <source>
        <dbReference type="Proteomes" id="UP000658225"/>
    </source>
</evidence>
<protein>
    <recommendedName>
        <fullName evidence="1">DNA polymerase Y-family little finger domain-containing protein</fullName>
    </recommendedName>
</protein>
<organism evidence="2 3">
    <name type="scientific">Sporosarcina limicola</name>
    <dbReference type="NCBI Taxonomy" id="34101"/>
    <lineage>
        <taxon>Bacteria</taxon>
        <taxon>Bacillati</taxon>
        <taxon>Bacillota</taxon>
        <taxon>Bacilli</taxon>
        <taxon>Bacillales</taxon>
        <taxon>Caryophanaceae</taxon>
        <taxon>Sporosarcina</taxon>
    </lineage>
</organism>
<dbReference type="Pfam" id="PF11799">
    <property type="entry name" value="IMS_C"/>
    <property type="match status" value="1"/>
</dbReference>
<dbReference type="EMBL" id="JADBEL010000051">
    <property type="protein sequence ID" value="MBE1557108.1"/>
    <property type="molecule type" value="Genomic_DNA"/>
</dbReference>
<reference evidence="2" key="1">
    <citation type="submission" date="2020-10" db="EMBL/GenBank/DDBJ databases">
        <title>Genomic Encyclopedia of Type Strains, Phase IV (KMG-IV): sequencing the most valuable type-strain genomes for metagenomic binning, comparative biology and taxonomic classification.</title>
        <authorList>
            <person name="Goeker M."/>
        </authorList>
    </citation>
    <scope>NUCLEOTIDE SEQUENCE</scope>
    <source>
        <strain evidence="2">DSM 13886</strain>
    </source>
</reference>
<dbReference type="Proteomes" id="UP000658225">
    <property type="component" value="Unassembled WGS sequence"/>
</dbReference>
<sequence length="119" mass="13361">MQGKQHAPYRLAFVIARMQPVVASTVSEPEATNETMAIYTVCKELLRENYDARPVRQVSIYITKLEAEQSVQLSLFDTHNDRNRKIGEVMDSIRNRFGSTSILRAVSLTEAGTALISSE</sequence>
<gene>
    <name evidence="2" type="ORF">H4683_004240</name>
</gene>
<comment type="caution">
    <text evidence="2">The sequence shown here is derived from an EMBL/GenBank/DDBJ whole genome shotgun (WGS) entry which is preliminary data.</text>
</comment>
<keyword evidence="3" id="KW-1185">Reference proteome</keyword>
<feature type="domain" description="DNA polymerase Y-family little finger" evidence="1">
    <location>
        <begin position="27"/>
        <end position="75"/>
    </location>
</feature>
<accession>A0A927MM40</accession>
<evidence type="ECO:0000259" key="1">
    <source>
        <dbReference type="Pfam" id="PF11799"/>
    </source>
</evidence>
<name>A0A927MM40_9BACL</name>
<dbReference type="InterPro" id="IPR017961">
    <property type="entry name" value="DNA_pol_Y-fam_little_finger"/>
</dbReference>
<proteinExistence type="predicted"/>
<dbReference type="GO" id="GO:0006281">
    <property type="term" value="P:DNA repair"/>
    <property type="evidence" value="ECO:0007669"/>
    <property type="project" value="InterPro"/>
</dbReference>
<dbReference type="AlphaFoldDB" id="A0A927MM40"/>
<dbReference type="GO" id="GO:0003684">
    <property type="term" value="F:damaged DNA binding"/>
    <property type="evidence" value="ECO:0007669"/>
    <property type="project" value="InterPro"/>
</dbReference>